<dbReference type="GO" id="GO:0016020">
    <property type="term" value="C:membrane"/>
    <property type="evidence" value="ECO:0007669"/>
    <property type="project" value="UniProtKB-SubCell"/>
</dbReference>
<evidence type="ECO:0000259" key="7">
    <source>
        <dbReference type="PROSITE" id="PS50850"/>
    </source>
</evidence>
<accession>A0A081REA5</accession>
<name>A0A081REA5_SPHCR</name>
<dbReference type="GO" id="GO:0022857">
    <property type="term" value="F:transmembrane transporter activity"/>
    <property type="evidence" value="ECO:0007669"/>
    <property type="project" value="InterPro"/>
</dbReference>
<dbReference type="InterPro" id="IPR020846">
    <property type="entry name" value="MFS_dom"/>
</dbReference>
<comment type="subcellular location">
    <subcellularLocation>
        <location evidence="1">Membrane</location>
        <topology evidence="1">Multi-pass membrane protein</topology>
    </subcellularLocation>
</comment>
<protein>
    <submittedName>
        <fullName evidence="8">Major facilitator superfamily MFS_1</fullName>
    </submittedName>
</protein>
<dbReference type="EMBL" id="JFHR01000021">
    <property type="protein sequence ID" value="KEQ53528.1"/>
    <property type="molecule type" value="Genomic_DNA"/>
</dbReference>
<dbReference type="PANTHER" id="PTHR23505">
    <property type="entry name" value="SPINSTER"/>
    <property type="match status" value="1"/>
</dbReference>
<dbReference type="Gene3D" id="1.20.1250.20">
    <property type="entry name" value="MFS general substrate transporter like domains"/>
    <property type="match status" value="1"/>
</dbReference>
<keyword evidence="2" id="KW-0813">Transport</keyword>
<feature type="transmembrane region" description="Helical" evidence="6">
    <location>
        <begin position="112"/>
        <end position="134"/>
    </location>
</feature>
<evidence type="ECO:0000256" key="3">
    <source>
        <dbReference type="ARBA" id="ARBA00022692"/>
    </source>
</evidence>
<evidence type="ECO:0000256" key="6">
    <source>
        <dbReference type="SAM" id="Phobius"/>
    </source>
</evidence>
<dbReference type="AlphaFoldDB" id="A0A081REA5"/>
<dbReference type="CDD" id="cd17328">
    <property type="entry name" value="MFS_spinster_like"/>
    <property type="match status" value="1"/>
</dbReference>
<keyword evidence="3 6" id="KW-0812">Transmembrane</keyword>
<feature type="transmembrane region" description="Helical" evidence="6">
    <location>
        <begin position="357"/>
        <end position="375"/>
    </location>
</feature>
<feature type="transmembrane region" description="Helical" evidence="6">
    <location>
        <begin position="12"/>
        <end position="34"/>
    </location>
</feature>
<keyword evidence="4 6" id="KW-1133">Transmembrane helix</keyword>
<evidence type="ECO:0000256" key="4">
    <source>
        <dbReference type="ARBA" id="ARBA00022989"/>
    </source>
</evidence>
<feature type="domain" description="Major facilitator superfamily (MFS) profile" evidence="7">
    <location>
        <begin position="21"/>
        <end position="420"/>
    </location>
</feature>
<evidence type="ECO:0000256" key="2">
    <source>
        <dbReference type="ARBA" id="ARBA00022448"/>
    </source>
</evidence>
<sequence length="423" mass="44938">MRDLASDSASRAYGGRTALFAIALLTMVSFFNYMDRMVLAVVLEPIKRELGLSDAQLGLLSGVAFAVVYASMGIPLGRLADRTSRTRLLAACLGVWSVMTFATGLARNFSQLFLARVGVGIGEAGCAPAAHSLIGDYFPAHRRALGISFFQAGGIAGVSIGLMVAGLIAHAYGWRAALMVAGLASLPLLVLLLMLPEPVRGLAGHGQDNKESLWATLGILLRRRAFLHLNLGLGISSFGIYGIGQWQMTFLVRSMGLDLRVAGFWSGLAHGTGGIIGVIGIGALTSYLMRRDPRWELWIPTIGYSASAPVFAAAFLCTDWRLCIALLTAGVGLSLSTSGVALSALQSFAEPWRRGTAVAIALFTSAMIGLGLGPYTIGMISDFLRPTQGDESLRYALFISCASLAWAGWHFMLATRSAAKDRI</sequence>
<feature type="transmembrane region" description="Helical" evidence="6">
    <location>
        <begin position="225"/>
        <end position="244"/>
    </location>
</feature>
<feature type="transmembrane region" description="Helical" evidence="6">
    <location>
        <begin position="88"/>
        <end position="106"/>
    </location>
</feature>
<evidence type="ECO:0000256" key="5">
    <source>
        <dbReference type="ARBA" id="ARBA00023136"/>
    </source>
</evidence>
<organism evidence="8 9">
    <name type="scientific">Sphingobium chlorophenolicum</name>
    <dbReference type="NCBI Taxonomy" id="46429"/>
    <lineage>
        <taxon>Bacteria</taxon>
        <taxon>Pseudomonadati</taxon>
        <taxon>Pseudomonadota</taxon>
        <taxon>Alphaproteobacteria</taxon>
        <taxon>Sphingomonadales</taxon>
        <taxon>Sphingomonadaceae</taxon>
        <taxon>Sphingobium</taxon>
    </lineage>
</organism>
<dbReference type="SUPFAM" id="SSF103473">
    <property type="entry name" value="MFS general substrate transporter"/>
    <property type="match status" value="1"/>
</dbReference>
<dbReference type="InterPro" id="IPR011701">
    <property type="entry name" value="MFS"/>
</dbReference>
<feature type="transmembrane region" description="Helical" evidence="6">
    <location>
        <begin position="297"/>
        <end position="316"/>
    </location>
</feature>
<dbReference type="InterPro" id="IPR036259">
    <property type="entry name" value="MFS_trans_sf"/>
</dbReference>
<feature type="transmembrane region" description="Helical" evidence="6">
    <location>
        <begin position="395"/>
        <end position="414"/>
    </location>
</feature>
<feature type="transmembrane region" description="Helical" evidence="6">
    <location>
        <begin position="146"/>
        <end position="168"/>
    </location>
</feature>
<dbReference type="OrthoDB" id="7442224at2"/>
<feature type="transmembrane region" description="Helical" evidence="6">
    <location>
        <begin position="322"/>
        <end position="345"/>
    </location>
</feature>
<dbReference type="PROSITE" id="PS50850">
    <property type="entry name" value="MFS"/>
    <property type="match status" value="1"/>
</dbReference>
<feature type="transmembrane region" description="Helical" evidence="6">
    <location>
        <begin position="264"/>
        <end position="285"/>
    </location>
</feature>
<dbReference type="PATRIC" id="fig|46429.4.peg.2079"/>
<dbReference type="Pfam" id="PF07690">
    <property type="entry name" value="MFS_1"/>
    <property type="match status" value="1"/>
</dbReference>
<dbReference type="InterPro" id="IPR044770">
    <property type="entry name" value="MFS_spinster-like"/>
</dbReference>
<dbReference type="Proteomes" id="UP000028411">
    <property type="component" value="Unassembled WGS sequence"/>
</dbReference>
<evidence type="ECO:0000256" key="1">
    <source>
        <dbReference type="ARBA" id="ARBA00004141"/>
    </source>
</evidence>
<evidence type="ECO:0000313" key="9">
    <source>
        <dbReference type="Proteomes" id="UP000028411"/>
    </source>
</evidence>
<feature type="transmembrane region" description="Helical" evidence="6">
    <location>
        <begin position="57"/>
        <end position="76"/>
    </location>
</feature>
<gene>
    <name evidence="8" type="ORF">BV95_02109</name>
</gene>
<feature type="transmembrane region" description="Helical" evidence="6">
    <location>
        <begin position="174"/>
        <end position="195"/>
    </location>
</feature>
<keyword evidence="5 6" id="KW-0472">Membrane</keyword>
<reference evidence="8 9" key="1">
    <citation type="submission" date="2014-02" db="EMBL/GenBank/DDBJ databases">
        <title>Whole genome sequence of Sphingobium chlorophenolicum NBRC 16172.</title>
        <authorList>
            <person name="Gan H.M."/>
            <person name="Gan H.Y."/>
            <person name="Chew T.H."/>
            <person name="Savka M.A."/>
        </authorList>
    </citation>
    <scope>NUCLEOTIDE SEQUENCE [LARGE SCALE GENOMIC DNA]</scope>
    <source>
        <strain evidence="8 9">NBRC 16172</strain>
    </source>
</reference>
<dbReference type="eggNOG" id="COG2814">
    <property type="taxonomic scope" value="Bacteria"/>
</dbReference>
<evidence type="ECO:0000313" key="8">
    <source>
        <dbReference type="EMBL" id="KEQ53528.1"/>
    </source>
</evidence>
<comment type="caution">
    <text evidence="8">The sequence shown here is derived from an EMBL/GenBank/DDBJ whole genome shotgun (WGS) entry which is preliminary data.</text>
</comment>
<dbReference type="PANTHER" id="PTHR23505:SF79">
    <property type="entry name" value="PROTEIN SPINSTER"/>
    <property type="match status" value="1"/>
</dbReference>
<dbReference type="RefSeq" id="WP_013849652.1">
    <property type="nucleotide sequence ID" value="NZ_JFHR01000021.1"/>
</dbReference>
<proteinExistence type="predicted"/>